<comment type="similarity">
    <text evidence="3">Belongs to the cyclophilin-type PPIase family.</text>
</comment>
<comment type="function">
    <text evidence="3">PPIases accelerate the folding of proteins. It catalyzes the cis-trans isomerization of proline imidic peptide bonds in oligopeptides.</text>
</comment>
<reference evidence="6" key="2">
    <citation type="submission" date="2024-04" db="EMBL/GenBank/DDBJ databases">
        <authorList>
            <person name="Chen Y."/>
            <person name="Shah S."/>
            <person name="Dougan E. K."/>
            <person name="Thang M."/>
            <person name="Chan C."/>
        </authorList>
    </citation>
    <scope>NUCLEOTIDE SEQUENCE [LARGE SCALE GENOMIC DNA]</scope>
</reference>
<feature type="domain" description="PPIase cyclophilin-type" evidence="4">
    <location>
        <begin position="20"/>
        <end position="95"/>
    </location>
</feature>
<comment type="catalytic activity">
    <reaction evidence="3">
        <text>[protein]-peptidylproline (omega=180) = [protein]-peptidylproline (omega=0)</text>
        <dbReference type="Rhea" id="RHEA:16237"/>
        <dbReference type="Rhea" id="RHEA-COMP:10747"/>
        <dbReference type="Rhea" id="RHEA-COMP:10748"/>
        <dbReference type="ChEBI" id="CHEBI:83833"/>
        <dbReference type="ChEBI" id="CHEBI:83834"/>
        <dbReference type="EC" id="5.2.1.8"/>
    </reaction>
</comment>
<name>A0A9P1C207_9DINO</name>
<dbReference type="Proteomes" id="UP001152797">
    <property type="component" value="Unassembled WGS sequence"/>
</dbReference>
<dbReference type="InterPro" id="IPR044666">
    <property type="entry name" value="Cyclophilin_A-like"/>
</dbReference>
<evidence type="ECO:0000256" key="2">
    <source>
        <dbReference type="ARBA" id="ARBA00023235"/>
    </source>
</evidence>
<dbReference type="GO" id="GO:0006457">
    <property type="term" value="P:protein folding"/>
    <property type="evidence" value="ECO:0007669"/>
    <property type="project" value="InterPro"/>
</dbReference>
<dbReference type="InterPro" id="IPR020892">
    <property type="entry name" value="Cyclophilin-type_PPIase_CS"/>
</dbReference>
<sequence>MPVPPRVDSHSMANPTCHIETSHGVMVAEIFLDRVPVTASNFIDLARQGFFEGLHFHRVISDFMIQTGCPFSKAPDPFSKSAGSGGPCDGRNFRGGWRICSV</sequence>
<evidence type="ECO:0000259" key="4">
    <source>
        <dbReference type="PROSITE" id="PS50072"/>
    </source>
</evidence>
<organism evidence="5">
    <name type="scientific">Cladocopium goreaui</name>
    <dbReference type="NCBI Taxonomy" id="2562237"/>
    <lineage>
        <taxon>Eukaryota</taxon>
        <taxon>Sar</taxon>
        <taxon>Alveolata</taxon>
        <taxon>Dinophyceae</taxon>
        <taxon>Suessiales</taxon>
        <taxon>Symbiodiniaceae</taxon>
        <taxon>Cladocopium</taxon>
    </lineage>
</organism>
<keyword evidence="7" id="KW-1185">Reference proteome</keyword>
<dbReference type="InterPro" id="IPR029000">
    <property type="entry name" value="Cyclophilin-like_dom_sf"/>
</dbReference>
<evidence type="ECO:0000313" key="6">
    <source>
        <dbReference type="EMBL" id="CAL1136984.1"/>
    </source>
</evidence>
<gene>
    <name evidence="5" type="ORF">C1SCF055_LOCUS11210</name>
</gene>
<dbReference type="AlphaFoldDB" id="A0A9P1C207"/>
<dbReference type="PROSITE" id="PS50072">
    <property type="entry name" value="CSA_PPIASE_2"/>
    <property type="match status" value="1"/>
</dbReference>
<protein>
    <recommendedName>
        <fullName evidence="3">Peptidyl-prolyl cis-trans isomerase</fullName>
        <shortName evidence="3">PPIase</shortName>
        <ecNumber evidence="3">5.2.1.8</ecNumber>
    </recommendedName>
</protein>
<evidence type="ECO:0000313" key="5">
    <source>
        <dbReference type="EMBL" id="CAI3983609.1"/>
    </source>
</evidence>
<dbReference type="InterPro" id="IPR002130">
    <property type="entry name" value="Cyclophilin-type_PPIase_dom"/>
</dbReference>
<proteinExistence type="inferred from homology"/>
<dbReference type="PANTHER" id="PTHR45625:SF4">
    <property type="entry name" value="PEPTIDYLPROLYL ISOMERASE DOMAIN AND WD REPEAT-CONTAINING PROTEIN 1"/>
    <property type="match status" value="1"/>
</dbReference>
<dbReference type="EC" id="5.2.1.8" evidence="3"/>
<dbReference type="OrthoDB" id="271386at2759"/>
<dbReference type="SUPFAM" id="SSF50891">
    <property type="entry name" value="Cyclophilin-like"/>
    <property type="match status" value="1"/>
</dbReference>
<keyword evidence="1 3" id="KW-0697">Rotamase</keyword>
<dbReference type="PRINTS" id="PR00153">
    <property type="entry name" value="CSAPPISMRASE"/>
</dbReference>
<dbReference type="EMBL" id="CAMXCT010000820">
    <property type="protein sequence ID" value="CAI3983609.1"/>
    <property type="molecule type" value="Genomic_DNA"/>
</dbReference>
<evidence type="ECO:0000256" key="1">
    <source>
        <dbReference type="ARBA" id="ARBA00023110"/>
    </source>
</evidence>
<dbReference type="EMBL" id="CAMXCT030000820">
    <property type="protein sequence ID" value="CAL4770921.1"/>
    <property type="molecule type" value="Genomic_DNA"/>
</dbReference>
<dbReference type="Pfam" id="PF00160">
    <property type="entry name" value="Pro_isomerase"/>
    <property type="match status" value="1"/>
</dbReference>
<dbReference type="EMBL" id="CAMXCT020000820">
    <property type="protein sequence ID" value="CAL1136984.1"/>
    <property type="molecule type" value="Genomic_DNA"/>
</dbReference>
<evidence type="ECO:0000256" key="3">
    <source>
        <dbReference type="RuleBase" id="RU363019"/>
    </source>
</evidence>
<comment type="caution">
    <text evidence="5">The sequence shown here is derived from an EMBL/GenBank/DDBJ whole genome shotgun (WGS) entry which is preliminary data.</text>
</comment>
<dbReference type="PROSITE" id="PS00170">
    <property type="entry name" value="CSA_PPIASE_1"/>
    <property type="match status" value="1"/>
</dbReference>
<keyword evidence="2 3" id="KW-0413">Isomerase</keyword>
<dbReference type="PANTHER" id="PTHR45625">
    <property type="entry name" value="PEPTIDYL-PROLYL CIS-TRANS ISOMERASE-RELATED"/>
    <property type="match status" value="1"/>
</dbReference>
<reference evidence="5" key="1">
    <citation type="submission" date="2022-10" db="EMBL/GenBank/DDBJ databases">
        <authorList>
            <person name="Chen Y."/>
            <person name="Dougan E. K."/>
            <person name="Chan C."/>
            <person name="Rhodes N."/>
            <person name="Thang M."/>
        </authorList>
    </citation>
    <scope>NUCLEOTIDE SEQUENCE</scope>
</reference>
<dbReference type="GO" id="GO:0003755">
    <property type="term" value="F:peptidyl-prolyl cis-trans isomerase activity"/>
    <property type="evidence" value="ECO:0007669"/>
    <property type="project" value="UniProtKB-UniRule"/>
</dbReference>
<dbReference type="Gene3D" id="2.40.100.10">
    <property type="entry name" value="Cyclophilin-like"/>
    <property type="match status" value="1"/>
</dbReference>
<evidence type="ECO:0000313" key="7">
    <source>
        <dbReference type="Proteomes" id="UP001152797"/>
    </source>
</evidence>
<accession>A0A9P1C207</accession>